<evidence type="ECO:0000313" key="2">
    <source>
        <dbReference type="Proteomes" id="UP000596660"/>
    </source>
</evidence>
<proteinExistence type="predicted"/>
<dbReference type="CDD" id="cd01763">
    <property type="entry name" value="Ubl_SUMO_like"/>
    <property type="match status" value="1"/>
</dbReference>
<keyword evidence="2" id="KW-1185">Reference proteome</keyword>
<dbReference type="InterPro" id="IPR029071">
    <property type="entry name" value="Ubiquitin-like_domsf"/>
</dbReference>
<dbReference type="Proteomes" id="UP000596660">
    <property type="component" value="Unplaced"/>
</dbReference>
<organism evidence="1 2">
    <name type="scientific">Chenopodium quinoa</name>
    <name type="common">Quinoa</name>
    <dbReference type="NCBI Taxonomy" id="63459"/>
    <lineage>
        <taxon>Eukaryota</taxon>
        <taxon>Viridiplantae</taxon>
        <taxon>Streptophyta</taxon>
        <taxon>Embryophyta</taxon>
        <taxon>Tracheophyta</taxon>
        <taxon>Spermatophyta</taxon>
        <taxon>Magnoliopsida</taxon>
        <taxon>eudicotyledons</taxon>
        <taxon>Gunneridae</taxon>
        <taxon>Pentapetalae</taxon>
        <taxon>Caryophyllales</taxon>
        <taxon>Chenopodiaceae</taxon>
        <taxon>Chenopodioideae</taxon>
        <taxon>Atripliceae</taxon>
        <taxon>Chenopodium</taxon>
    </lineage>
</organism>
<dbReference type="Gene3D" id="3.10.20.90">
    <property type="entry name" value="Phosphatidylinositol 3-kinase Catalytic Subunit, Chain A, domain 1"/>
    <property type="match status" value="3"/>
</dbReference>
<evidence type="ECO:0008006" key="3">
    <source>
        <dbReference type="Google" id="ProtNLM"/>
    </source>
</evidence>
<dbReference type="PANTHER" id="PTHR10562">
    <property type="entry name" value="SMALL UBIQUITIN-RELATED MODIFIER"/>
    <property type="match status" value="1"/>
</dbReference>
<reference evidence="1" key="1">
    <citation type="journal article" date="2017" name="Nature">
        <title>The genome of Chenopodium quinoa.</title>
        <authorList>
            <person name="Jarvis D.E."/>
            <person name="Ho Y.S."/>
            <person name="Lightfoot D.J."/>
            <person name="Schmoeckel S.M."/>
            <person name="Li B."/>
            <person name="Borm T.J.A."/>
            <person name="Ohyanagi H."/>
            <person name="Mineta K."/>
            <person name="Michell C.T."/>
            <person name="Saber N."/>
            <person name="Kharbatia N.M."/>
            <person name="Rupper R.R."/>
            <person name="Sharp A.R."/>
            <person name="Dally N."/>
            <person name="Boughton B.A."/>
            <person name="Woo Y.H."/>
            <person name="Gao G."/>
            <person name="Schijlen E.G.W.M."/>
            <person name="Guo X."/>
            <person name="Momin A.A."/>
            <person name="Negrao S."/>
            <person name="Al-Babili S."/>
            <person name="Gehring C."/>
            <person name="Roessner U."/>
            <person name="Jung C."/>
            <person name="Murphy K."/>
            <person name="Arold S.T."/>
            <person name="Gojobori T."/>
            <person name="van der Linden C.G."/>
            <person name="van Loo E.N."/>
            <person name="Jellen E.N."/>
            <person name="Maughan P.J."/>
            <person name="Tester M."/>
        </authorList>
    </citation>
    <scope>NUCLEOTIDE SEQUENCE [LARGE SCALE GENOMIC DNA]</scope>
    <source>
        <strain evidence="1">cv. PI 614886</strain>
    </source>
</reference>
<sequence>MKRRYRPDVPIDLTSEEEQKECSAKHKEETKKIGVKVVKWSNSKSDDQKEKGDTLKIKIDIPLRWLMICYCQKLGLDYQTTRFEFNGGSSRYRSVYICIRVHKERDAFLRVKRNATILPQLTRYFSSGGSQEQGSLCFVYNGLILDGNHIAKELSMEDGDIIDAFNFDTMSSSLSMIHPHLTLRVECVSGNVTMFRVTPKTRVVEIMNRLVPSKPELGREPMIFICGGRRLSPSKTVEENKLVDGDTIASLFCQTGC</sequence>
<evidence type="ECO:0000313" key="1">
    <source>
        <dbReference type="EnsemblPlants" id="AUR62018648-RA:cds"/>
    </source>
</evidence>
<accession>A0A803LTV4</accession>
<reference evidence="1" key="2">
    <citation type="submission" date="2021-03" db="UniProtKB">
        <authorList>
            <consortium name="EnsemblPlants"/>
        </authorList>
    </citation>
    <scope>IDENTIFICATION</scope>
</reference>
<protein>
    <recommendedName>
        <fullName evidence="3">Ubiquitin-like domain-containing protein</fullName>
    </recommendedName>
</protein>
<dbReference type="AlphaFoldDB" id="A0A803LTV4"/>
<name>A0A803LTV4_CHEQI</name>
<dbReference type="EnsemblPlants" id="AUR62018648-RA">
    <property type="protein sequence ID" value="AUR62018648-RA:cds"/>
    <property type="gene ID" value="AUR62018648"/>
</dbReference>
<dbReference type="SUPFAM" id="SSF54236">
    <property type="entry name" value="Ubiquitin-like"/>
    <property type="match status" value="2"/>
</dbReference>
<dbReference type="Gramene" id="AUR62018648-RA">
    <property type="protein sequence ID" value="AUR62018648-RA:cds"/>
    <property type="gene ID" value="AUR62018648"/>
</dbReference>